<evidence type="ECO:0000256" key="1">
    <source>
        <dbReference type="SAM" id="Phobius"/>
    </source>
</evidence>
<keyword evidence="1" id="KW-0472">Membrane</keyword>
<proteinExistence type="predicted"/>
<sequence length="314" mass="34593">MGSVRDRLSTVVSQTRTVGRRVLERWRHAKHPWRGWRRWAVIAGEATAGLILVFAVVNLTLSLTTFRGDDPSARMRHELVGLWHSAPDGESLSQDGFISLYGRALGAEPSAEQIRAYVSDQAADDEFLLDHLLVDHIVQRFGRVDSRTLPVGVYVGAHALGPDGLPFVPVTKYLAHYLLFPRHAYILVVPPRGPAMTFSASQAGKFDPRADHPDELRAEIAPFDAEAYDFPSSGQALHEMTLITRDPRATTWAMDRLTAARDRLAESGTRYGLLAPNSNTVIGCILEQAGVVTRKERSAVILAFRAPGYGADCD</sequence>
<evidence type="ECO:0008006" key="4">
    <source>
        <dbReference type="Google" id="ProtNLM"/>
    </source>
</evidence>
<feature type="transmembrane region" description="Helical" evidence="1">
    <location>
        <begin position="39"/>
        <end position="66"/>
    </location>
</feature>
<dbReference type="RefSeq" id="WP_201103197.1">
    <property type="nucleotide sequence ID" value="NZ_CP067977.1"/>
</dbReference>
<protein>
    <recommendedName>
        <fullName evidence="4">MacB-like periplasmic core domain-containing protein</fullName>
    </recommendedName>
</protein>
<name>A0ABX7BPQ4_9CAUL</name>
<keyword evidence="3" id="KW-1185">Reference proteome</keyword>
<reference evidence="2 3" key="1">
    <citation type="submission" date="2021-01" db="EMBL/GenBank/DDBJ databases">
        <title>Brevundimonas vitis sp. nov., an bacterium isolated from grape (Vitis vinifera).</title>
        <authorList>
            <person name="Jiang L."/>
            <person name="Lee J."/>
        </authorList>
    </citation>
    <scope>NUCLEOTIDE SEQUENCE [LARGE SCALE GENOMIC DNA]</scope>
    <source>
        <strain evidence="2 3">GRTSA-9</strain>
    </source>
</reference>
<evidence type="ECO:0000313" key="3">
    <source>
        <dbReference type="Proteomes" id="UP000595448"/>
    </source>
</evidence>
<gene>
    <name evidence="2" type="ORF">JIP62_01475</name>
</gene>
<organism evidence="2 3">
    <name type="scientific">Brevundimonas vitisensis</name>
    <dbReference type="NCBI Taxonomy" id="2800818"/>
    <lineage>
        <taxon>Bacteria</taxon>
        <taxon>Pseudomonadati</taxon>
        <taxon>Pseudomonadota</taxon>
        <taxon>Alphaproteobacteria</taxon>
        <taxon>Caulobacterales</taxon>
        <taxon>Caulobacteraceae</taxon>
        <taxon>Brevundimonas</taxon>
    </lineage>
</organism>
<dbReference type="EMBL" id="CP067977">
    <property type="protein sequence ID" value="QQQ18843.1"/>
    <property type="molecule type" value="Genomic_DNA"/>
</dbReference>
<keyword evidence="1" id="KW-1133">Transmembrane helix</keyword>
<accession>A0ABX7BPQ4</accession>
<evidence type="ECO:0000313" key="2">
    <source>
        <dbReference type="EMBL" id="QQQ18843.1"/>
    </source>
</evidence>
<keyword evidence="1" id="KW-0812">Transmembrane</keyword>
<dbReference type="Proteomes" id="UP000595448">
    <property type="component" value="Chromosome"/>
</dbReference>